<gene>
    <name evidence="3" type="ORF">CJ203_08615</name>
</gene>
<keyword evidence="2" id="KW-1133">Transmembrane helix</keyword>
<dbReference type="AlphaFoldDB" id="A0A2N6T3N8"/>
<feature type="compositionally biased region" description="Polar residues" evidence="1">
    <location>
        <begin position="10"/>
        <end position="26"/>
    </location>
</feature>
<organism evidence="3 4">
    <name type="scientific">Corynebacterium tuscaniense</name>
    <dbReference type="NCBI Taxonomy" id="302449"/>
    <lineage>
        <taxon>Bacteria</taxon>
        <taxon>Bacillati</taxon>
        <taxon>Actinomycetota</taxon>
        <taxon>Actinomycetes</taxon>
        <taxon>Mycobacteriales</taxon>
        <taxon>Corynebacteriaceae</taxon>
        <taxon>Corynebacterium</taxon>
    </lineage>
</organism>
<dbReference type="RefSeq" id="WP_102724276.1">
    <property type="nucleotide sequence ID" value="NZ_PNHG01000013.1"/>
</dbReference>
<comment type="caution">
    <text evidence="3">The sequence shown here is derived from an EMBL/GenBank/DDBJ whole genome shotgun (WGS) entry which is preliminary data.</text>
</comment>
<keyword evidence="2" id="KW-0812">Transmembrane</keyword>
<name>A0A2N6T3N8_9CORY</name>
<evidence type="ECO:0000313" key="4">
    <source>
        <dbReference type="Proteomes" id="UP000235836"/>
    </source>
</evidence>
<evidence type="ECO:0000313" key="3">
    <source>
        <dbReference type="EMBL" id="PMC63935.1"/>
    </source>
</evidence>
<proteinExistence type="predicted"/>
<protein>
    <submittedName>
        <fullName evidence="3">Uncharacterized protein</fullName>
    </submittedName>
</protein>
<feature type="transmembrane region" description="Helical" evidence="2">
    <location>
        <begin position="93"/>
        <end position="113"/>
    </location>
</feature>
<sequence>MDDQTRRIPQANSDDQTEYMGSTSPAPRQYMPNEDNQTAYIGNYSPEYEDRYSEPQPYDEPYHPGGYNGQGQHDQYGQQFAPDNAEKTNNTTIVLGVIAVLVALAGVVLFFLWRGAESRANQPPPAPVTLTETETVTTGKDSFWESLFNSEKDGDGEVTLPTEIPKDLPTEIPTEVPEDVKDDFQSMLDDLKKILDEMKASN</sequence>
<feature type="region of interest" description="Disordered" evidence="1">
    <location>
        <begin position="1"/>
        <end position="84"/>
    </location>
</feature>
<evidence type="ECO:0000256" key="1">
    <source>
        <dbReference type="SAM" id="MobiDB-lite"/>
    </source>
</evidence>
<evidence type="ECO:0000256" key="2">
    <source>
        <dbReference type="SAM" id="Phobius"/>
    </source>
</evidence>
<feature type="region of interest" description="Disordered" evidence="1">
    <location>
        <begin position="151"/>
        <end position="179"/>
    </location>
</feature>
<dbReference type="Proteomes" id="UP000235836">
    <property type="component" value="Unassembled WGS sequence"/>
</dbReference>
<keyword evidence="4" id="KW-1185">Reference proteome</keyword>
<keyword evidence="2" id="KW-0472">Membrane</keyword>
<dbReference type="EMBL" id="PNHG01000013">
    <property type="protein sequence ID" value="PMC63935.1"/>
    <property type="molecule type" value="Genomic_DNA"/>
</dbReference>
<reference evidence="3 4" key="1">
    <citation type="submission" date="2017-09" db="EMBL/GenBank/DDBJ databases">
        <title>Bacterial strain isolated from the female urinary microbiota.</title>
        <authorList>
            <person name="Thomas-White K."/>
            <person name="Kumar N."/>
            <person name="Forster S."/>
            <person name="Putonti C."/>
            <person name="Lawley T."/>
            <person name="Wolfe A.J."/>
        </authorList>
    </citation>
    <scope>NUCLEOTIDE SEQUENCE [LARGE SCALE GENOMIC DNA]</scope>
    <source>
        <strain evidence="3 4">UMB0792</strain>
    </source>
</reference>
<accession>A0A2N6T3N8</accession>